<dbReference type="OMA" id="MQAHVCA"/>
<dbReference type="EMBL" id="CDSF01000057">
    <property type="protein sequence ID" value="CEO96255.1"/>
    <property type="molecule type" value="Genomic_DNA"/>
</dbReference>
<dbReference type="InterPro" id="IPR045017">
    <property type="entry name" value="DECR2-like"/>
</dbReference>
<protein>
    <recommendedName>
        <fullName evidence="3">2,4-dienoyl-CoA reductase [(3E)-enoyl-CoA-producing]</fullName>
        <ecNumber evidence="3">1.3.1.124</ecNumber>
    </recommendedName>
</protein>
<evidence type="ECO:0000256" key="4">
    <source>
        <dbReference type="ARBA" id="ARBA00048009"/>
    </source>
</evidence>
<dbReference type="GO" id="GO:0005777">
    <property type="term" value="C:peroxisome"/>
    <property type="evidence" value="ECO:0007669"/>
    <property type="project" value="TreeGrafter"/>
</dbReference>
<dbReference type="PANTHER" id="PTHR43296">
    <property type="entry name" value="PEROXISOMAL 2,4-DIENOYL-COA REDUCTASE"/>
    <property type="match status" value="1"/>
</dbReference>
<dbReference type="FunFam" id="3.40.50.720:FF:000084">
    <property type="entry name" value="Short-chain dehydrogenase reductase"/>
    <property type="match status" value="1"/>
</dbReference>
<evidence type="ECO:0000313" key="7">
    <source>
        <dbReference type="EMBL" id="SPQ99189.1"/>
    </source>
</evidence>
<proteinExistence type="predicted"/>
<dbReference type="AlphaFoldDB" id="A0A0G4IMC8"/>
<dbReference type="InterPro" id="IPR002347">
    <property type="entry name" value="SDR_fam"/>
</dbReference>
<dbReference type="Pfam" id="PF13561">
    <property type="entry name" value="adh_short_C2"/>
    <property type="match status" value="1"/>
</dbReference>
<dbReference type="CDD" id="cd05369">
    <property type="entry name" value="TER_DECR_SDR_a"/>
    <property type="match status" value="1"/>
</dbReference>
<geneLocation type="mitochondrion" evidence="7"/>
<dbReference type="SUPFAM" id="SSF51735">
    <property type="entry name" value="NAD(P)-binding Rossmann-fold domains"/>
    <property type="match status" value="1"/>
</dbReference>
<evidence type="ECO:0000256" key="1">
    <source>
        <dbReference type="ARBA" id="ARBA00022857"/>
    </source>
</evidence>
<dbReference type="Proteomes" id="UP000290189">
    <property type="component" value="Unassembled WGS sequence"/>
</dbReference>
<sequence>MSEGAVGDDIACLTGPVKTAFRDDVLAGRVAFVSGGGTGICFRIVEYFLRHGARVAIGSRRLHVVESAKAKLEAATGGDVLAVQLDVRSPESVDNAIKATLKQWGRLDILVNGAAGNFLSPAEKLSARAFKTVIDIDCNGTFLMSQAAFKQGMKKNGGVIINITATLHWNGQLFQAHAGSAKAAIEGMTRHLANEWGPNGVRVNNIAPGPIDDTVGFRKLGGDLAGDSVKFFQEKIALRRFGKTEDIANAALYLASDASSYVTGSTVTVDGGSWFFIGDAVGEFIRRQAKAKKQQSKL</sequence>
<dbReference type="EC" id="1.3.1.124" evidence="3"/>
<reference evidence="7 9" key="2">
    <citation type="submission" date="2018-03" db="EMBL/GenBank/DDBJ databases">
        <authorList>
            <person name="Fogelqvist J."/>
        </authorList>
    </citation>
    <scope>NUCLEOTIDE SEQUENCE [LARGE SCALE GENOMIC DNA]</scope>
</reference>
<keyword evidence="2" id="KW-0560">Oxidoreductase</keyword>
<keyword evidence="1" id="KW-0521">NADP</keyword>
<evidence type="ECO:0000256" key="5">
    <source>
        <dbReference type="ARBA" id="ARBA00048340"/>
    </source>
</evidence>
<dbReference type="EMBL" id="OVEO01000011">
    <property type="protein sequence ID" value="SPQ99189.1"/>
    <property type="molecule type" value="Genomic_DNA"/>
</dbReference>
<accession>A0A0G4IMC8</accession>
<dbReference type="Gene3D" id="3.40.50.720">
    <property type="entry name" value="NAD(P)-binding Rossmann-like Domain"/>
    <property type="match status" value="1"/>
</dbReference>
<evidence type="ECO:0000256" key="2">
    <source>
        <dbReference type="ARBA" id="ARBA00023002"/>
    </source>
</evidence>
<dbReference type="PANTHER" id="PTHR43296:SF2">
    <property type="entry name" value="PEROXISOMAL 2,4-DIENOYL-COA REDUCTASE [(3E)-ENOYL-COA-PRODUCING]"/>
    <property type="match status" value="1"/>
</dbReference>
<evidence type="ECO:0000256" key="3">
    <source>
        <dbReference type="ARBA" id="ARBA00026117"/>
    </source>
</evidence>
<comment type="catalytic activity">
    <reaction evidence="4">
        <text>a (2E,4E)-dienoyl-CoA + NADPH + H(+) = a 4,5-saturated-(3E)-enoyl-CoA + NADP(+)</text>
        <dbReference type="Rhea" id="RHEA:45912"/>
        <dbReference type="ChEBI" id="CHEBI:15378"/>
        <dbReference type="ChEBI" id="CHEBI:57783"/>
        <dbReference type="ChEBI" id="CHEBI:58349"/>
        <dbReference type="ChEBI" id="CHEBI:85101"/>
        <dbReference type="ChEBI" id="CHEBI:85493"/>
        <dbReference type="EC" id="1.3.1.124"/>
    </reaction>
</comment>
<evidence type="ECO:0000313" key="8">
    <source>
        <dbReference type="Proteomes" id="UP000039324"/>
    </source>
</evidence>
<gene>
    <name evidence="6" type="ORF">PBRA_004926</name>
    <name evidence="7" type="ORF">PLBR_LOCUS6404</name>
</gene>
<dbReference type="Proteomes" id="UP000039324">
    <property type="component" value="Unassembled WGS sequence"/>
</dbReference>
<dbReference type="PRINTS" id="PR00081">
    <property type="entry name" value="GDHRDH"/>
</dbReference>
<reference evidence="6 8" key="1">
    <citation type="submission" date="2015-02" db="EMBL/GenBank/DDBJ databases">
        <authorList>
            <person name="Chooi Y.-H."/>
        </authorList>
    </citation>
    <scope>NUCLEOTIDE SEQUENCE [LARGE SCALE GENOMIC DNA]</scope>
    <source>
        <strain evidence="6">E3</strain>
    </source>
</reference>
<dbReference type="InterPro" id="IPR036291">
    <property type="entry name" value="NAD(P)-bd_dom_sf"/>
</dbReference>
<dbReference type="GO" id="GO:0009062">
    <property type="term" value="P:fatty acid catabolic process"/>
    <property type="evidence" value="ECO:0007669"/>
    <property type="project" value="InterPro"/>
</dbReference>
<evidence type="ECO:0000313" key="9">
    <source>
        <dbReference type="Proteomes" id="UP000290189"/>
    </source>
</evidence>
<dbReference type="GO" id="GO:0008670">
    <property type="term" value="F:2,4-dienoyl-CoA reductase (NADPH) activity"/>
    <property type="evidence" value="ECO:0007669"/>
    <property type="project" value="InterPro"/>
</dbReference>
<dbReference type="PRINTS" id="PR00080">
    <property type="entry name" value="SDRFAMILY"/>
</dbReference>
<organism evidence="6 8">
    <name type="scientific">Plasmodiophora brassicae</name>
    <name type="common">Clubroot disease agent</name>
    <dbReference type="NCBI Taxonomy" id="37360"/>
    <lineage>
        <taxon>Eukaryota</taxon>
        <taxon>Sar</taxon>
        <taxon>Rhizaria</taxon>
        <taxon>Endomyxa</taxon>
        <taxon>Phytomyxea</taxon>
        <taxon>Plasmodiophorida</taxon>
        <taxon>Plasmodiophoridae</taxon>
        <taxon>Plasmodiophora</taxon>
    </lineage>
</organism>
<dbReference type="OrthoDB" id="2136131at2759"/>
<evidence type="ECO:0000313" key="6">
    <source>
        <dbReference type="EMBL" id="CEO96255.1"/>
    </source>
</evidence>
<name>A0A0G4IMC8_PLABS</name>
<dbReference type="STRING" id="37360.A0A0G4IMC8"/>
<keyword evidence="7" id="KW-0496">Mitochondrion</keyword>
<comment type="catalytic activity">
    <reaction evidence="5">
        <text>a (2E,4Z)-dienoyl-CoA + NADPH + H(+) = a 4,5-saturated-(3E)-enoyl-CoA + NADP(+)</text>
        <dbReference type="Rhea" id="RHEA:61892"/>
        <dbReference type="ChEBI" id="CHEBI:15378"/>
        <dbReference type="ChEBI" id="CHEBI:57783"/>
        <dbReference type="ChEBI" id="CHEBI:58349"/>
        <dbReference type="ChEBI" id="CHEBI:85099"/>
        <dbReference type="ChEBI" id="CHEBI:85493"/>
        <dbReference type="EC" id="1.3.1.124"/>
    </reaction>
</comment>
<keyword evidence="8" id="KW-1185">Reference proteome</keyword>